<feature type="binding site" evidence="17">
    <location>
        <begin position="175"/>
        <end position="178"/>
    </location>
    <ligand>
        <name>NAD(+)</name>
        <dbReference type="ChEBI" id="CHEBI:57540"/>
    </ligand>
</feature>
<comment type="pathway">
    <text evidence="4 17">Metabolic intermediate biosynthesis; chorismate biosynthesis; chorismate from D-erythrose 4-phosphate and phosphoenolpyruvate: step 2/7.</text>
</comment>
<evidence type="ECO:0000256" key="12">
    <source>
        <dbReference type="ARBA" id="ARBA00022833"/>
    </source>
</evidence>
<evidence type="ECO:0000256" key="8">
    <source>
        <dbReference type="ARBA" id="ARBA00022490"/>
    </source>
</evidence>
<feature type="domain" description="3-dehydroquinate synthase C-terminal" evidence="19">
    <location>
        <begin position="188"/>
        <end position="327"/>
    </location>
</feature>
<reference evidence="20 21" key="1">
    <citation type="submission" date="2024-01" db="EMBL/GenBank/DDBJ databases">
        <title>Description of Olsenella sp. nov., isolated from pig feces.</title>
        <authorList>
            <person name="Chang Y.-H."/>
        </authorList>
    </citation>
    <scope>NUCLEOTIDE SEQUENCE [LARGE SCALE GENOMIC DNA]</scope>
    <source>
        <strain evidence="20 21">YH-ols2223</strain>
    </source>
</reference>
<proteinExistence type="inferred from homology"/>
<dbReference type="RefSeq" id="WP_330957992.1">
    <property type="nucleotide sequence ID" value="NZ_JAZGJQ010000003.1"/>
</dbReference>
<evidence type="ECO:0000256" key="4">
    <source>
        <dbReference type="ARBA" id="ARBA00004661"/>
    </source>
</evidence>
<evidence type="ECO:0000313" key="21">
    <source>
        <dbReference type="Proteomes" id="UP001332931"/>
    </source>
</evidence>
<keyword evidence="10 17" id="KW-0479">Metal-binding</keyword>
<dbReference type="InterPro" id="IPR016037">
    <property type="entry name" value="DHQ_synth_AroB"/>
</dbReference>
<dbReference type="Pfam" id="PF24621">
    <property type="entry name" value="DHQS_C"/>
    <property type="match status" value="1"/>
</dbReference>
<keyword evidence="8 17" id="KW-0963">Cytoplasm</keyword>
<evidence type="ECO:0000256" key="14">
    <source>
        <dbReference type="ARBA" id="ARBA00023141"/>
    </source>
</evidence>
<dbReference type="PIRSF" id="PIRSF001455">
    <property type="entry name" value="DHQ_synth"/>
    <property type="match status" value="1"/>
</dbReference>
<dbReference type="Gene3D" id="3.40.50.1970">
    <property type="match status" value="1"/>
</dbReference>
<feature type="binding site" evidence="17">
    <location>
        <position position="157"/>
    </location>
    <ligand>
        <name>NAD(+)</name>
        <dbReference type="ChEBI" id="CHEBI:57540"/>
    </ligand>
</feature>
<keyword evidence="9 17" id="KW-0028">Amino-acid biosynthesis</keyword>
<keyword evidence="14 17" id="KW-0057">Aromatic amino acid biosynthesis</keyword>
<feature type="binding site" evidence="17">
    <location>
        <begin position="135"/>
        <end position="136"/>
    </location>
    <ligand>
        <name>NAD(+)</name>
        <dbReference type="ChEBI" id="CHEBI:57540"/>
    </ligand>
</feature>
<comment type="subcellular location">
    <subcellularLocation>
        <location evidence="3 17">Cytoplasm</location>
    </subcellularLocation>
</comment>
<dbReference type="NCBIfam" id="TIGR01357">
    <property type="entry name" value="aroB"/>
    <property type="match status" value="1"/>
</dbReference>
<comment type="function">
    <text evidence="17">Catalyzes the conversion of 3-deoxy-D-arabino-heptulosonate 7-phosphate (DAHP) to dehydroquinate (DHQ).</text>
</comment>
<organism evidence="20 21">
    <name type="scientific">Olsenella absiana</name>
    <dbReference type="NCBI Taxonomy" id="3115222"/>
    <lineage>
        <taxon>Bacteria</taxon>
        <taxon>Bacillati</taxon>
        <taxon>Actinomycetota</taxon>
        <taxon>Coriobacteriia</taxon>
        <taxon>Coriobacteriales</taxon>
        <taxon>Atopobiaceae</taxon>
        <taxon>Olsenella</taxon>
    </lineage>
</organism>
<keyword evidence="15 17" id="KW-0456">Lyase</keyword>
<dbReference type="HAMAP" id="MF_00110">
    <property type="entry name" value="DHQ_synthase"/>
    <property type="match status" value="1"/>
</dbReference>
<feature type="binding site" evidence="17">
    <location>
        <position position="253"/>
    </location>
    <ligand>
        <name>Zn(2+)</name>
        <dbReference type="ChEBI" id="CHEBI:29105"/>
    </ligand>
</feature>
<evidence type="ECO:0000256" key="5">
    <source>
        <dbReference type="ARBA" id="ARBA00005412"/>
    </source>
</evidence>
<comment type="cofactor">
    <cofactor evidence="2 17">
        <name>NAD(+)</name>
        <dbReference type="ChEBI" id="CHEBI:57540"/>
    </cofactor>
</comment>
<keyword evidence="13 17" id="KW-0520">NAD</keyword>
<dbReference type="CDD" id="cd08195">
    <property type="entry name" value="DHQS"/>
    <property type="match status" value="1"/>
</dbReference>
<comment type="catalytic activity">
    <reaction evidence="1 17">
        <text>7-phospho-2-dehydro-3-deoxy-D-arabino-heptonate = 3-dehydroquinate + phosphate</text>
        <dbReference type="Rhea" id="RHEA:21968"/>
        <dbReference type="ChEBI" id="CHEBI:32364"/>
        <dbReference type="ChEBI" id="CHEBI:43474"/>
        <dbReference type="ChEBI" id="CHEBI:58394"/>
        <dbReference type="EC" id="4.2.3.4"/>
    </reaction>
</comment>
<dbReference type="Pfam" id="PF01761">
    <property type="entry name" value="DHQ_synthase"/>
    <property type="match status" value="1"/>
</dbReference>
<protein>
    <recommendedName>
        <fullName evidence="7 17">3-dehydroquinate synthase</fullName>
        <shortName evidence="17">DHQS</shortName>
        <ecNumber evidence="6 17">4.2.3.4</ecNumber>
    </recommendedName>
</protein>
<evidence type="ECO:0000256" key="16">
    <source>
        <dbReference type="ARBA" id="ARBA00023285"/>
    </source>
</evidence>
<dbReference type="SUPFAM" id="SSF56796">
    <property type="entry name" value="Dehydroquinate synthase-like"/>
    <property type="match status" value="1"/>
</dbReference>
<comment type="cofactor">
    <cofactor evidence="17">
        <name>Co(2+)</name>
        <dbReference type="ChEBI" id="CHEBI:48828"/>
    </cofactor>
    <cofactor evidence="17">
        <name>Zn(2+)</name>
        <dbReference type="ChEBI" id="CHEBI:29105"/>
    </cofactor>
    <text evidence="17">Binds 1 divalent metal cation per subunit. Can use either Co(2+) or Zn(2+).</text>
</comment>
<keyword evidence="11 17" id="KW-0547">Nucleotide-binding</keyword>
<keyword evidence="21" id="KW-1185">Reference proteome</keyword>
<dbReference type="Proteomes" id="UP001332931">
    <property type="component" value="Unassembled WGS sequence"/>
</dbReference>
<evidence type="ECO:0000259" key="18">
    <source>
        <dbReference type="Pfam" id="PF01761"/>
    </source>
</evidence>
<dbReference type="EMBL" id="JAZGJQ010000003">
    <property type="protein sequence ID" value="MEE6147227.1"/>
    <property type="molecule type" value="Genomic_DNA"/>
</dbReference>
<evidence type="ECO:0000256" key="15">
    <source>
        <dbReference type="ARBA" id="ARBA00023239"/>
    </source>
</evidence>
<evidence type="ECO:0000256" key="11">
    <source>
        <dbReference type="ARBA" id="ARBA00022741"/>
    </source>
</evidence>
<dbReference type="InterPro" id="IPR050071">
    <property type="entry name" value="Dehydroquinate_synthase"/>
</dbReference>
<evidence type="ECO:0000259" key="19">
    <source>
        <dbReference type="Pfam" id="PF24621"/>
    </source>
</evidence>
<dbReference type="PANTHER" id="PTHR43622">
    <property type="entry name" value="3-DEHYDROQUINATE SYNTHASE"/>
    <property type="match status" value="1"/>
</dbReference>
<feature type="domain" description="3-dehydroquinate synthase N-terminal" evidence="18">
    <location>
        <begin position="74"/>
        <end position="183"/>
    </location>
</feature>
<feature type="binding site" evidence="17">
    <location>
        <position position="190"/>
    </location>
    <ligand>
        <name>Zn(2+)</name>
        <dbReference type="ChEBI" id="CHEBI:29105"/>
    </ligand>
</feature>
<evidence type="ECO:0000256" key="1">
    <source>
        <dbReference type="ARBA" id="ARBA00001393"/>
    </source>
</evidence>
<evidence type="ECO:0000256" key="2">
    <source>
        <dbReference type="ARBA" id="ARBA00001911"/>
    </source>
</evidence>
<feature type="binding site" evidence="17">
    <location>
        <begin position="111"/>
        <end position="115"/>
    </location>
    <ligand>
        <name>NAD(+)</name>
        <dbReference type="ChEBI" id="CHEBI:57540"/>
    </ligand>
</feature>
<dbReference type="GO" id="GO:0003856">
    <property type="term" value="F:3-dehydroquinate synthase activity"/>
    <property type="evidence" value="ECO:0007669"/>
    <property type="project" value="UniProtKB-EC"/>
</dbReference>
<evidence type="ECO:0000256" key="17">
    <source>
        <dbReference type="HAMAP-Rule" id="MF_00110"/>
    </source>
</evidence>
<evidence type="ECO:0000256" key="9">
    <source>
        <dbReference type="ARBA" id="ARBA00022605"/>
    </source>
</evidence>
<comment type="caution">
    <text evidence="17">Lacks conserved residue(s) required for the propagation of feature annotation.</text>
</comment>
<feature type="binding site" evidence="17">
    <location>
        <position position="148"/>
    </location>
    <ligand>
        <name>NAD(+)</name>
        <dbReference type="ChEBI" id="CHEBI:57540"/>
    </ligand>
</feature>
<name>A0ABU7R9F0_9ACTN</name>
<sequence>MSTRKDTVVPVRTPSRSYEVHVGRGMLDEVGRLVRESAGGEVAAVVTDSNVGPLYAERALSSLAAAGYRTALVSFPAGERSKRLSTLGDVLESLAEEGLGRDDVVVALGGGVCGDMAGLAAALYQRGCKVAQVPTSLLAMVDSSVGGKTAVDLEAGKNLAGAFLQPSVVVADVDCLDTLSPELLRDSCGEVIKHGVIADESLFEEVGRRPLSSAGYPKDELVRVVARNVEIKRDVVVADEREHGLRQTLNFGHTIGHAIEAASEFRLGHGTCVAAGMCCMSRAAAAKGWCSQQTARAVERVVAAHGLPLDTDLDHDLIMHFATHDKKRHGDSVNVVVPRRIGSVEIRKTSLGELRELVDLGCGTCPL</sequence>
<dbReference type="InterPro" id="IPR056179">
    <property type="entry name" value="DHQS_C"/>
</dbReference>
<comment type="similarity">
    <text evidence="5 17">Belongs to the sugar phosphate cyclases superfamily. Dehydroquinate synthase family.</text>
</comment>
<dbReference type="InterPro" id="IPR030963">
    <property type="entry name" value="DHQ_synth_fam"/>
</dbReference>
<dbReference type="EC" id="4.2.3.4" evidence="6 17"/>
<evidence type="ECO:0000256" key="6">
    <source>
        <dbReference type="ARBA" id="ARBA00013031"/>
    </source>
</evidence>
<keyword evidence="16 17" id="KW-0170">Cobalt</keyword>
<dbReference type="Gene3D" id="1.20.1090.10">
    <property type="entry name" value="Dehydroquinate synthase-like - alpha domain"/>
    <property type="match status" value="1"/>
</dbReference>
<feature type="binding site" evidence="17">
    <location>
        <position position="269"/>
    </location>
    <ligand>
        <name>Zn(2+)</name>
        <dbReference type="ChEBI" id="CHEBI:29105"/>
    </ligand>
</feature>
<evidence type="ECO:0000256" key="13">
    <source>
        <dbReference type="ARBA" id="ARBA00023027"/>
    </source>
</evidence>
<evidence type="ECO:0000256" key="3">
    <source>
        <dbReference type="ARBA" id="ARBA00004496"/>
    </source>
</evidence>
<gene>
    <name evidence="17 20" type="primary">aroB</name>
    <name evidence="20" type="ORF">VXJ25_04360</name>
</gene>
<evidence type="ECO:0000256" key="10">
    <source>
        <dbReference type="ARBA" id="ARBA00022723"/>
    </source>
</evidence>
<dbReference type="InterPro" id="IPR030960">
    <property type="entry name" value="DHQS/DOIS_N"/>
</dbReference>
<dbReference type="PANTHER" id="PTHR43622:SF7">
    <property type="entry name" value="3-DEHYDROQUINATE SYNTHASE, CHLOROPLASTIC"/>
    <property type="match status" value="1"/>
</dbReference>
<evidence type="ECO:0000313" key="20">
    <source>
        <dbReference type="EMBL" id="MEE6147227.1"/>
    </source>
</evidence>
<accession>A0ABU7R9F0</accession>
<keyword evidence="12 17" id="KW-0862">Zinc</keyword>
<evidence type="ECO:0000256" key="7">
    <source>
        <dbReference type="ARBA" id="ARBA00017684"/>
    </source>
</evidence>
<comment type="caution">
    <text evidence="20">The sequence shown here is derived from an EMBL/GenBank/DDBJ whole genome shotgun (WGS) entry which is preliminary data.</text>
</comment>